<evidence type="ECO:0000313" key="5">
    <source>
        <dbReference type="Proteomes" id="UP000288587"/>
    </source>
</evidence>
<comment type="similarity">
    <text evidence="1">Belongs to the glycosyl hydrolase 13 family.</text>
</comment>
<dbReference type="PANTHER" id="PTHR10357">
    <property type="entry name" value="ALPHA-AMYLASE FAMILY MEMBER"/>
    <property type="match status" value="1"/>
</dbReference>
<dbReference type="Gene3D" id="3.20.20.80">
    <property type="entry name" value="Glycosidases"/>
    <property type="match status" value="1"/>
</dbReference>
<dbReference type="InterPro" id="IPR006047">
    <property type="entry name" value="GH13_cat_dom"/>
</dbReference>
<feature type="signal peptide" evidence="2">
    <location>
        <begin position="1"/>
        <end position="24"/>
    </location>
</feature>
<dbReference type="AlphaFoldDB" id="A0A3S2UGS0"/>
<dbReference type="Pfam" id="PF00128">
    <property type="entry name" value="Alpha-amylase"/>
    <property type="match status" value="1"/>
</dbReference>
<dbReference type="EMBL" id="SACM01000001">
    <property type="protein sequence ID" value="RVT87620.1"/>
    <property type="molecule type" value="Genomic_DNA"/>
</dbReference>
<dbReference type="Gene3D" id="3.90.400.10">
    <property type="entry name" value="Oligo-1,6-glucosidase, Domain 2"/>
    <property type="match status" value="1"/>
</dbReference>
<proteinExistence type="inferred from homology"/>
<dbReference type="CDD" id="cd11316">
    <property type="entry name" value="AmyAc_bac2_AmyA"/>
    <property type="match status" value="1"/>
</dbReference>
<evidence type="ECO:0000259" key="3">
    <source>
        <dbReference type="SMART" id="SM00642"/>
    </source>
</evidence>
<dbReference type="GO" id="GO:0004556">
    <property type="term" value="F:alpha-amylase activity"/>
    <property type="evidence" value="ECO:0007669"/>
    <property type="project" value="TreeGrafter"/>
</dbReference>
<organism evidence="4 5">
    <name type="scientific">Inhella crocodyli</name>
    <dbReference type="NCBI Taxonomy" id="2499851"/>
    <lineage>
        <taxon>Bacteria</taxon>
        <taxon>Pseudomonadati</taxon>
        <taxon>Pseudomonadota</taxon>
        <taxon>Betaproteobacteria</taxon>
        <taxon>Burkholderiales</taxon>
        <taxon>Sphaerotilaceae</taxon>
        <taxon>Inhella</taxon>
    </lineage>
</organism>
<accession>A0A3S2UGS0</accession>
<reference evidence="4 5" key="1">
    <citation type="submission" date="2019-01" db="EMBL/GenBank/DDBJ databases">
        <authorList>
            <person name="Chen W.-M."/>
        </authorList>
    </citation>
    <scope>NUCLEOTIDE SEQUENCE [LARGE SCALE GENOMIC DNA]</scope>
    <source>
        <strain evidence="4 5">CCP-18</strain>
    </source>
</reference>
<keyword evidence="2" id="KW-0732">Signal</keyword>
<evidence type="ECO:0000256" key="2">
    <source>
        <dbReference type="SAM" id="SignalP"/>
    </source>
</evidence>
<dbReference type="Proteomes" id="UP000288587">
    <property type="component" value="Unassembled WGS sequence"/>
</dbReference>
<dbReference type="SMART" id="SM00642">
    <property type="entry name" value="Aamy"/>
    <property type="match status" value="1"/>
</dbReference>
<dbReference type="PROSITE" id="PS51257">
    <property type="entry name" value="PROKAR_LIPOPROTEIN"/>
    <property type="match status" value="1"/>
</dbReference>
<dbReference type="RefSeq" id="WP_127679970.1">
    <property type="nucleotide sequence ID" value="NZ_SACM01000001.1"/>
</dbReference>
<dbReference type="InterPro" id="IPR017853">
    <property type="entry name" value="GH"/>
</dbReference>
<sequence length="546" mass="60281">MKTALALLAAAALVACGSAPQSPALPTPQDLGAVPARPSASTLPADWHQGVFMEVFVRSYQDSDGDGQGDLRGLIQRLDHLQALGVTGLWLMPVTQSADRDHGYATTDFRAIERDYGSLADFDELLREAHQRGIGVIIDYVVNHGSHAHPLFQQAKSGPGNAYRDWFVWADTAPAGWDIWGKFPWYWTGQQPWTWTGEVKDMPLAPAGSREFYFGTFGPHMPDFNLKNPAVVRWHADNLRFWLNRGLDGFRLDAVPHLVEHNAKDWNDQPESRQLTKRFYDLISSYPQRYTVCEATAEPAAYSSESVCGSAFAFGLERAIMDALKGEKPDAVQQNVQKIADFFKTRPHRMATMLANHDIFAGQRIWDQLKGDEAKYKLAAASYLLQPGVPFVYYGEEIGMGGQLELPGDGPIRGPMSWDASAPLAGFSSTGQALVRGRSPNASTNNAAAQRADPNSLFHHYRQLIALRKAHPALKRGSYEQVTVSGPVLSFVRRAEGQALRISLNYSGQALPWSTQGEALWAAPRTAPASAQWLPAWGVRVEQLAR</sequence>
<protein>
    <submittedName>
        <fullName evidence="4">DUF3459 domain-containing protein</fullName>
    </submittedName>
</protein>
<dbReference type="PANTHER" id="PTHR10357:SF179">
    <property type="entry name" value="NEUTRAL AND BASIC AMINO ACID TRANSPORT PROTEIN RBAT"/>
    <property type="match status" value="1"/>
</dbReference>
<evidence type="ECO:0000313" key="4">
    <source>
        <dbReference type="EMBL" id="RVT87620.1"/>
    </source>
</evidence>
<dbReference type="GO" id="GO:0009313">
    <property type="term" value="P:oligosaccharide catabolic process"/>
    <property type="evidence" value="ECO:0007669"/>
    <property type="project" value="TreeGrafter"/>
</dbReference>
<comment type="caution">
    <text evidence="4">The sequence shown here is derived from an EMBL/GenBank/DDBJ whole genome shotgun (WGS) entry which is preliminary data.</text>
</comment>
<evidence type="ECO:0000256" key="1">
    <source>
        <dbReference type="ARBA" id="ARBA00008061"/>
    </source>
</evidence>
<name>A0A3S2UGS0_9BURK</name>
<dbReference type="OrthoDB" id="9805159at2"/>
<feature type="domain" description="Glycosyl hydrolase family 13 catalytic" evidence="3">
    <location>
        <begin position="54"/>
        <end position="468"/>
    </location>
</feature>
<feature type="chain" id="PRO_5018556311" evidence="2">
    <location>
        <begin position="25"/>
        <end position="546"/>
    </location>
</feature>
<gene>
    <name evidence="4" type="ORF">EOD73_00910</name>
</gene>
<dbReference type="SUPFAM" id="SSF51445">
    <property type="entry name" value="(Trans)glycosidases"/>
    <property type="match status" value="1"/>
</dbReference>
<keyword evidence="5" id="KW-1185">Reference proteome</keyword>
<dbReference type="InterPro" id="IPR045857">
    <property type="entry name" value="O16G_dom_2"/>
</dbReference>